<dbReference type="Proteomes" id="UP000824088">
    <property type="component" value="Unassembled WGS sequence"/>
</dbReference>
<comment type="cofactor">
    <cofactor evidence="2">
        <name>a divalent metal cation</name>
        <dbReference type="ChEBI" id="CHEBI:60240"/>
    </cofactor>
</comment>
<dbReference type="GO" id="GO:0016787">
    <property type="term" value="F:hydrolase activity"/>
    <property type="evidence" value="ECO:0007669"/>
    <property type="project" value="UniProtKB-UniRule"/>
</dbReference>
<dbReference type="SUPFAM" id="SSF56300">
    <property type="entry name" value="Metallo-dependent phosphatases"/>
    <property type="match status" value="1"/>
</dbReference>
<dbReference type="EMBL" id="DVMN01000036">
    <property type="protein sequence ID" value="HIU21026.1"/>
    <property type="molecule type" value="Genomic_DNA"/>
</dbReference>
<comment type="similarity">
    <text evidence="1 2">Belongs to the metallophosphoesterase superfamily. YfcE family.</text>
</comment>
<reference evidence="4" key="2">
    <citation type="journal article" date="2021" name="PeerJ">
        <title>Extensive microbial diversity within the chicken gut microbiome revealed by metagenomics and culture.</title>
        <authorList>
            <person name="Gilroy R."/>
            <person name="Ravi A."/>
            <person name="Getino M."/>
            <person name="Pursley I."/>
            <person name="Horton D.L."/>
            <person name="Alikhan N.F."/>
            <person name="Baker D."/>
            <person name="Gharbi K."/>
            <person name="Hall N."/>
            <person name="Watson M."/>
            <person name="Adriaenssens E.M."/>
            <person name="Foster-Nyarko E."/>
            <person name="Jarju S."/>
            <person name="Secka A."/>
            <person name="Antonio M."/>
            <person name="Oren A."/>
            <person name="Chaudhuri R.R."/>
            <person name="La Ragione R."/>
            <person name="Hildebrand F."/>
            <person name="Pallen M.J."/>
        </authorList>
    </citation>
    <scope>NUCLEOTIDE SEQUENCE</scope>
    <source>
        <strain evidence="4">1063</strain>
    </source>
</reference>
<dbReference type="GO" id="GO:0046872">
    <property type="term" value="F:metal ion binding"/>
    <property type="evidence" value="ECO:0007669"/>
    <property type="project" value="UniProtKB-KW"/>
</dbReference>
<reference evidence="4" key="1">
    <citation type="submission" date="2020-10" db="EMBL/GenBank/DDBJ databases">
        <authorList>
            <person name="Gilroy R."/>
        </authorList>
    </citation>
    <scope>NUCLEOTIDE SEQUENCE</scope>
    <source>
        <strain evidence="4">1063</strain>
    </source>
</reference>
<proteinExistence type="inferred from homology"/>
<dbReference type="InterPro" id="IPR000979">
    <property type="entry name" value="Phosphodiesterase_MJ0936/Vps29"/>
</dbReference>
<evidence type="ECO:0000256" key="1">
    <source>
        <dbReference type="ARBA" id="ARBA00008950"/>
    </source>
</evidence>
<protein>
    <recommendedName>
        <fullName evidence="2">Phosphoesterase</fullName>
        <ecNumber evidence="2">3.1.4.-</ecNumber>
    </recommendedName>
</protein>
<name>A0A9D1HR73_9FIRM</name>
<dbReference type="EC" id="3.1.4.-" evidence="2"/>
<sequence length="154" mass="16868">MTTIFAFSDIHEKTLPQYLLDIAAESDYVFFLGDGAARLGELVLHKNFYGVTGNCDSLPLPKEVTLDVEGVKILLTHGHAYGVKSDLLSLSLRAEELGCRLVCYGHTHAAEITEQGSVTFVNPGALSHPFYGQPTYAYIVIEKGRIFPKIVPVV</sequence>
<dbReference type="Gene3D" id="3.60.21.10">
    <property type="match status" value="1"/>
</dbReference>
<dbReference type="Pfam" id="PF12850">
    <property type="entry name" value="Metallophos_2"/>
    <property type="match status" value="1"/>
</dbReference>
<gene>
    <name evidence="4" type="ORF">IAD51_02140</name>
</gene>
<dbReference type="InterPro" id="IPR029052">
    <property type="entry name" value="Metallo-depent_PP-like"/>
</dbReference>
<evidence type="ECO:0000313" key="5">
    <source>
        <dbReference type="Proteomes" id="UP000824088"/>
    </source>
</evidence>
<evidence type="ECO:0000256" key="2">
    <source>
        <dbReference type="RuleBase" id="RU362039"/>
    </source>
</evidence>
<dbReference type="InterPro" id="IPR024654">
    <property type="entry name" value="Calcineurin-like_PHP_lpxH"/>
</dbReference>
<dbReference type="NCBIfam" id="TIGR00040">
    <property type="entry name" value="yfcE"/>
    <property type="match status" value="1"/>
</dbReference>
<dbReference type="AlphaFoldDB" id="A0A9D1HR73"/>
<dbReference type="PANTHER" id="PTHR11124">
    <property type="entry name" value="VACUOLAR SORTING PROTEIN VPS29"/>
    <property type="match status" value="1"/>
</dbReference>
<accession>A0A9D1HR73</accession>
<evidence type="ECO:0000313" key="4">
    <source>
        <dbReference type="EMBL" id="HIU21026.1"/>
    </source>
</evidence>
<comment type="caution">
    <text evidence="4">The sequence shown here is derived from an EMBL/GenBank/DDBJ whole genome shotgun (WGS) entry which is preliminary data.</text>
</comment>
<keyword evidence="2" id="KW-0479">Metal-binding</keyword>
<organism evidence="4 5">
    <name type="scientific">Candidatus Limadaptatus stercorigallinarum</name>
    <dbReference type="NCBI Taxonomy" id="2840845"/>
    <lineage>
        <taxon>Bacteria</taxon>
        <taxon>Bacillati</taxon>
        <taxon>Bacillota</taxon>
        <taxon>Clostridia</taxon>
        <taxon>Eubacteriales</taxon>
        <taxon>Candidatus Limadaptatus</taxon>
    </lineage>
</organism>
<feature type="domain" description="Calcineurin-like phosphoesterase" evidence="3">
    <location>
        <begin position="4"/>
        <end position="143"/>
    </location>
</feature>
<evidence type="ECO:0000259" key="3">
    <source>
        <dbReference type="Pfam" id="PF12850"/>
    </source>
</evidence>